<organism evidence="2 3">
    <name type="scientific">Neoarthrinium moseri</name>
    <dbReference type="NCBI Taxonomy" id="1658444"/>
    <lineage>
        <taxon>Eukaryota</taxon>
        <taxon>Fungi</taxon>
        <taxon>Dikarya</taxon>
        <taxon>Ascomycota</taxon>
        <taxon>Pezizomycotina</taxon>
        <taxon>Sordariomycetes</taxon>
        <taxon>Xylariomycetidae</taxon>
        <taxon>Amphisphaeriales</taxon>
        <taxon>Apiosporaceae</taxon>
        <taxon>Neoarthrinium</taxon>
    </lineage>
</organism>
<protein>
    <submittedName>
        <fullName evidence="2">Uncharacterized protein</fullName>
    </submittedName>
</protein>
<feature type="transmembrane region" description="Helical" evidence="1">
    <location>
        <begin position="59"/>
        <end position="79"/>
    </location>
</feature>
<keyword evidence="1" id="KW-1133">Transmembrane helix</keyword>
<keyword evidence="3" id="KW-1185">Reference proteome</keyword>
<feature type="transmembrane region" description="Helical" evidence="1">
    <location>
        <begin position="171"/>
        <end position="190"/>
    </location>
</feature>
<comment type="caution">
    <text evidence="2">The sequence shown here is derived from an EMBL/GenBank/DDBJ whole genome shotgun (WGS) entry which is preliminary data.</text>
</comment>
<dbReference type="EMBL" id="JAFIMR010000008">
    <property type="protein sequence ID" value="KAI1875159.1"/>
    <property type="molecule type" value="Genomic_DNA"/>
</dbReference>
<evidence type="ECO:0000313" key="3">
    <source>
        <dbReference type="Proteomes" id="UP000829685"/>
    </source>
</evidence>
<reference evidence="2" key="1">
    <citation type="submission" date="2021-03" db="EMBL/GenBank/DDBJ databases">
        <title>Revisited historic fungal species revealed as producer of novel bioactive compounds through whole genome sequencing and comparative genomics.</title>
        <authorList>
            <person name="Vignolle G.A."/>
            <person name="Hochenegger N."/>
            <person name="Mach R.L."/>
            <person name="Mach-Aigner A.R."/>
            <person name="Javad Rahimi M."/>
            <person name="Salim K.A."/>
            <person name="Chan C.M."/>
            <person name="Lim L.B.L."/>
            <person name="Cai F."/>
            <person name="Druzhinina I.S."/>
            <person name="U'Ren J.M."/>
            <person name="Derntl C."/>
        </authorList>
    </citation>
    <scope>NUCLEOTIDE SEQUENCE</scope>
    <source>
        <strain evidence="2">TUCIM 5799</strain>
    </source>
</reference>
<evidence type="ECO:0000256" key="1">
    <source>
        <dbReference type="SAM" id="Phobius"/>
    </source>
</evidence>
<keyword evidence="1" id="KW-0472">Membrane</keyword>
<dbReference type="Proteomes" id="UP000829685">
    <property type="component" value="Unassembled WGS sequence"/>
</dbReference>
<feature type="transmembrane region" description="Helical" evidence="1">
    <location>
        <begin position="127"/>
        <end position="151"/>
    </location>
</feature>
<accession>A0A9Q0AS79</accession>
<sequence length="369" mass="41058">MANASVNITCPVDYVELLNLLGDHPISGADVAAQCPDVCSIAWGEGNPDLSGIGAYTSYIIQTVFTLLFQMPFIVLYVWSLDKRRKALVHFYEVFFKTYALFNLSVLLASLVRTTSSVVDSGYELVYVSYLVVFCSTGMLALSSTPVIIKLLEPLICADEDYTWPLAPAKLLLFAGVAVFNFTAASYRLFKPPSALSFRRLYPKLADMCQAYAAVHPPSEWIGYVWFASCVVLAGSCTVVYVSHLRRRQGRTLPRAMVRAVVFSLVVLFLAIDALFLWLFARLRDCRGDLKTIMGPDFEDSRWGFGQVLALFLWIETIASLLWAAGTATVRKGRTWSMKRQASQGAAGGWPDYAPGSPPHELHRLWMTK</sequence>
<feature type="transmembrane region" description="Helical" evidence="1">
    <location>
        <begin position="256"/>
        <end position="281"/>
    </location>
</feature>
<feature type="transmembrane region" description="Helical" evidence="1">
    <location>
        <begin position="91"/>
        <end position="112"/>
    </location>
</feature>
<dbReference type="AlphaFoldDB" id="A0A9Q0AS79"/>
<feature type="transmembrane region" description="Helical" evidence="1">
    <location>
        <begin position="308"/>
        <end position="330"/>
    </location>
</feature>
<keyword evidence="1" id="KW-0812">Transmembrane</keyword>
<proteinExistence type="predicted"/>
<feature type="transmembrane region" description="Helical" evidence="1">
    <location>
        <begin position="221"/>
        <end position="244"/>
    </location>
</feature>
<evidence type="ECO:0000313" key="2">
    <source>
        <dbReference type="EMBL" id="KAI1875159.1"/>
    </source>
</evidence>
<gene>
    <name evidence="2" type="ORF">JX265_004217</name>
</gene>
<name>A0A9Q0AS79_9PEZI</name>